<proteinExistence type="predicted"/>
<dbReference type="EMBL" id="CM045771">
    <property type="protein sequence ID" value="KAI7987142.1"/>
    <property type="molecule type" value="Genomic_DNA"/>
</dbReference>
<evidence type="ECO:0000313" key="2">
    <source>
        <dbReference type="Proteomes" id="UP001060215"/>
    </source>
</evidence>
<keyword evidence="2" id="KW-1185">Reference proteome</keyword>
<comment type="caution">
    <text evidence="1">The sequence shown here is derived from an EMBL/GenBank/DDBJ whole genome shotgun (WGS) entry which is preliminary data.</text>
</comment>
<accession>A0ACC0FG89</accession>
<dbReference type="Proteomes" id="UP001060215">
    <property type="component" value="Chromosome 14"/>
</dbReference>
<sequence length="94" mass="10685">MYFLEQSGIFGECRRHLYEVLSVVLETFCYDPKWMLCASDDIFSSAPSMILAFENPHAGLVGNWGVPASTSMRLRKPSLNPLSLQSVHLHLWLQ</sequence>
<reference evidence="1 2" key="1">
    <citation type="journal article" date="2022" name="Plant J.">
        <title>Chromosome-level genome of Camellia lanceoleosa provides a valuable resource for understanding genome evolution and self-incompatibility.</title>
        <authorList>
            <person name="Gong W."/>
            <person name="Xiao S."/>
            <person name="Wang L."/>
            <person name="Liao Z."/>
            <person name="Chang Y."/>
            <person name="Mo W."/>
            <person name="Hu G."/>
            <person name="Li W."/>
            <person name="Zhao G."/>
            <person name="Zhu H."/>
            <person name="Hu X."/>
            <person name="Ji K."/>
            <person name="Xiang X."/>
            <person name="Song Q."/>
            <person name="Yuan D."/>
            <person name="Jin S."/>
            <person name="Zhang L."/>
        </authorList>
    </citation>
    <scope>NUCLEOTIDE SEQUENCE [LARGE SCALE GENOMIC DNA]</scope>
    <source>
        <strain evidence="1">SQ_2022a</strain>
    </source>
</reference>
<organism evidence="1 2">
    <name type="scientific">Camellia lanceoleosa</name>
    <dbReference type="NCBI Taxonomy" id="1840588"/>
    <lineage>
        <taxon>Eukaryota</taxon>
        <taxon>Viridiplantae</taxon>
        <taxon>Streptophyta</taxon>
        <taxon>Embryophyta</taxon>
        <taxon>Tracheophyta</taxon>
        <taxon>Spermatophyta</taxon>
        <taxon>Magnoliopsida</taxon>
        <taxon>eudicotyledons</taxon>
        <taxon>Gunneridae</taxon>
        <taxon>Pentapetalae</taxon>
        <taxon>asterids</taxon>
        <taxon>Ericales</taxon>
        <taxon>Theaceae</taxon>
        <taxon>Camellia</taxon>
    </lineage>
</organism>
<protein>
    <submittedName>
        <fullName evidence="1">Uncharacterized protein</fullName>
    </submittedName>
</protein>
<name>A0ACC0FG89_9ERIC</name>
<gene>
    <name evidence="1" type="ORF">LOK49_LG13G03017</name>
</gene>
<evidence type="ECO:0000313" key="1">
    <source>
        <dbReference type="EMBL" id="KAI7987142.1"/>
    </source>
</evidence>